<dbReference type="SUPFAM" id="SSF103506">
    <property type="entry name" value="Mitochondrial carrier"/>
    <property type="match status" value="1"/>
</dbReference>
<proteinExistence type="inferred from homology"/>
<dbReference type="InterPro" id="IPR018108">
    <property type="entry name" value="MCP_transmembrane"/>
</dbReference>
<keyword evidence="6" id="KW-0813">Transport</keyword>
<evidence type="ECO:0000256" key="6">
    <source>
        <dbReference type="RuleBase" id="RU000488"/>
    </source>
</evidence>
<dbReference type="eggNOG" id="KOG0752">
    <property type="taxonomic scope" value="Eukaryota"/>
</dbReference>
<gene>
    <name evidence="7" type="ORF">ZEAMMB73_Zm00001d009711</name>
</gene>
<dbReference type="SMR" id="K7VTI1"/>
<protein>
    <submittedName>
        <fullName evidence="7">Uncharacterized protein</fullName>
    </submittedName>
</protein>
<dbReference type="EMBL" id="CM000784">
    <property type="protein sequence ID" value="AQK92463.1"/>
    <property type="molecule type" value="Genomic_DNA"/>
</dbReference>
<dbReference type="Pfam" id="PF00153">
    <property type="entry name" value="Mito_carr"/>
    <property type="match status" value="1"/>
</dbReference>
<dbReference type="PaxDb" id="4577-GRMZM2G102936_P01"/>
<keyword evidence="3" id="KW-0677">Repeat</keyword>
<dbReference type="InParanoid" id="K7VTI1"/>
<comment type="similarity">
    <text evidence="6">Belongs to the mitochondrial carrier (TC 2.A.29) family.</text>
</comment>
<evidence type="ECO:0000256" key="1">
    <source>
        <dbReference type="ARBA" id="ARBA00004141"/>
    </source>
</evidence>
<dbReference type="PROSITE" id="PS50920">
    <property type="entry name" value="SOLCAR"/>
    <property type="match status" value="1"/>
</dbReference>
<dbReference type="GO" id="GO:0015748">
    <property type="term" value="P:organophosphate ester transport"/>
    <property type="evidence" value="ECO:0007669"/>
    <property type="project" value="UniProtKB-ARBA"/>
</dbReference>
<dbReference type="Gene3D" id="1.50.40.10">
    <property type="entry name" value="Mitochondrial carrier domain"/>
    <property type="match status" value="1"/>
</dbReference>
<comment type="subcellular location">
    <subcellularLocation>
        <location evidence="1">Membrane</location>
        <topology evidence="1">Multi-pass membrane protein</topology>
    </subcellularLocation>
</comment>
<dbReference type="AlphaFoldDB" id="K7VTI1"/>
<sequence>MQMVGWSHDDSVVTGQHREALQYNGMIDAFRKTVRHEGVGALYKGLVLNSVKVVPSIAIAFVLYEVCEGCASSRDGDIRLRKRGYYFCRFRGFLFL</sequence>
<evidence type="ECO:0000256" key="4">
    <source>
        <dbReference type="ARBA" id="ARBA00023136"/>
    </source>
</evidence>
<organism evidence="7">
    <name type="scientific">Zea mays</name>
    <name type="common">Maize</name>
    <dbReference type="NCBI Taxonomy" id="4577"/>
    <lineage>
        <taxon>Eukaryota</taxon>
        <taxon>Viridiplantae</taxon>
        <taxon>Streptophyta</taxon>
        <taxon>Embryophyta</taxon>
        <taxon>Tracheophyta</taxon>
        <taxon>Spermatophyta</taxon>
        <taxon>Magnoliopsida</taxon>
        <taxon>Liliopsida</taxon>
        <taxon>Poales</taxon>
        <taxon>Poaceae</taxon>
        <taxon>PACMAD clade</taxon>
        <taxon>Panicoideae</taxon>
        <taxon>Andropogonodae</taxon>
        <taxon>Andropogoneae</taxon>
        <taxon>Tripsacinae</taxon>
        <taxon>Zea</taxon>
    </lineage>
</organism>
<keyword evidence="2 5" id="KW-0812">Transmembrane</keyword>
<keyword evidence="4 5" id="KW-0472">Membrane</keyword>
<dbReference type="GO" id="GO:0055085">
    <property type="term" value="P:transmembrane transport"/>
    <property type="evidence" value="ECO:0007669"/>
    <property type="project" value="UniProtKB-ARBA"/>
</dbReference>
<dbReference type="PANTHER" id="PTHR24089">
    <property type="entry name" value="SOLUTE CARRIER FAMILY 25"/>
    <property type="match status" value="1"/>
</dbReference>
<dbReference type="IntAct" id="K7VTI1">
    <property type="interactions" value="2"/>
</dbReference>
<dbReference type="STRING" id="4577.K7VTI1"/>
<dbReference type="GO" id="GO:0015711">
    <property type="term" value="P:organic anion transport"/>
    <property type="evidence" value="ECO:0007669"/>
    <property type="project" value="UniProtKB-ARBA"/>
</dbReference>
<dbReference type="ExpressionAtlas" id="K7VTI1">
    <property type="expression patterns" value="baseline"/>
</dbReference>
<evidence type="ECO:0000256" key="3">
    <source>
        <dbReference type="ARBA" id="ARBA00022737"/>
    </source>
</evidence>
<evidence type="ECO:0000313" key="7">
    <source>
        <dbReference type="EMBL" id="AQK92463.1"/>
    </source>
</evidence>
<dbReference type="GO" id="GO:0016020">
    <property type="term" value="C:membrane"/>
    <property type="evidence" value="ECO:0007669"/>
    <property type="project" value="UniProtKB-SubCell"/>
</dbReference>
<accession>K7VTI1</accession>
<reference evidence="7" key="1">
    <citation type="submission" date="2015-12" db="EMBL/GenBank/DDBJ databases">
        <title>Update maize B73 reference genome by single molecule sequencing technologies.</title>
        <authorList>
            <consortium name="Maize Genome Sequencing Project"/>
            <person name="Ware D."/>
        </authorList>
    </citation>
    <scope>NUCLEOTIDE SEQUENCE</scope>
    <source>
        <tissue evidence="7">Seedling</tissue>
    </source>
</reference>
<dbReference type="HOGENOM" id="CLU_2362828_0_0_1"/>
<name>K7VTI1_MAIZE</name>
<evidence type="ECO:0000256" key="5">
    <source>
        <dbReference type="PROSITE-ProRule" id="PRU00282"/>
    </source>
</evidence>
<evidence type="ECO:0000256" key="2">
    <source>
        <dbReference type="ARBA" id="ARBA00022692"/>
    </source>
</evidence>
<dbReference type="InterPro" id="IPR023395">
    <property type="entry name" value="MCP_dom_sf"/>
</dbReference>
<feature type="repeat" description="Solcar" evidence="5">
    <location>
        <begin position="1"/>
        <end position="70"/>
    </location>
</feature>
<dbReference type="OMA" id="VLYEVCE"/>